<protein>
    <submittedName>
        <fullName evidence="5">Reverse transcriptase domain-containing protein</fullName>
    </submittedName>
</protein>
<evidence type="ECO:0000313" key="5">
    <source>
        <dbReference type="WBParaSite" id="DME_0000622601-mRNA-1"/>
    </source>
</evidence>
<reference evidence="2 4" key="2">
    <citation type="submission" date="2018-11" db="EMBL/GenBank/DDBJ databases">
        <authorList>
            <consortium name="Pathogen Informatics"/>
        </authorList>
    </citation>
    <scope>NUCLEOTIDE SEQUENCE [LARGE SCALE GENOMIC DNA]</scope>
</reference>
<dbReference type="WBParaSite" id="DME_0000622601-mRNA-1">
    <property type="protein sequence ID" value="DME_0000622601-mRNA-1"/>
    <property type="gene ID" value="DME_0000622601"/>
</dbReference>
<reference evidence="5" key="1">
    <citation type="submission" date="2017-02" db="UniProtKB">
        <authorList>
            <consortium name="WormBaseParasite"/>
        </authorList>
    </citation>
    <scope>IDENTIFICATION</scope>
</reference>
<sequence length="183" mass="21548">MRSAYRPGRIGRVWPPPQDENQPPPSEFRPNKAADDTAWIHDVHHFFKINESSFEGFRKRVEINVTDFRFHEQLDKITVEKVTTWNITHQMKEPRVWPPPEVEIGARELSGSRLPAVQWPPPEFEQQMQQEIEVLQTKLPIRPHQRKWPPAPPQYQGKIPIGIGKIYVKKSIFMKSSLILKFR</sequence>
<dbReference type="EMBL" id="UYYG01000014">
    <property type="protein sequence ID" value="VDN51150.1"/>
    <property type="molecule type" value="Genomic_DNA"/>
</dbReference>
<evidence type="ECO:0000313" key="2">
    <source>
        <dbReference type="EMBL" id="VDN51150.1"/>
    </source>
</evidence>
<dbReference type="OrthoDB" id="5875553at2759"/>
<organism evidence="3 5">
    <name type="scientific">Dracunculus medinensis</name>
    <name type="common">Guinea worm</name>
    <dbReference type="NCBI Taxonomy" id="318479"/>
    <lineage>
        <taxon>Eukaryota</taxon>
        <taxon>Metazoa</taxon>
        <taxon>Ecdysozoa</taxon>
        <taxon>Nematoda</taxon>
        <taxon>Chromadorea</taxon>
        <taxon>Rhabditida</taxon>
        <taxon>Spirurina</taxon>
        <taxon>Dracunculoidea</taxon>
        <taxon>Dracunculidae</taxon>
        <taxon>Dracunculus</taxon>
    </lineage>
</organism>
<dbReference type="AlphaFoldDB" id="A0A0N4UFK5"/>
<name>A0A0N4UFK5_DRAME</name>
<proteinExistence type="predicted"/>
<keyword evidence="4" id="KW-1185">Reference proteome</keyword>
<evidence type="ECO:0000256" key="1">
    <source>
        <dbReference type="SAM" id="MobiDB-lite"/>
    </source>
</evidence>
<gene>
    <name evidence="2" type="ORF">DME_LOCUS1123</name>
</gene>
<evidence type="ECO:0000313" key="3">
    <source>
        <dbReference type="Proteomes" id="UP000038040"/>
    </source>
</evidence>
<evidence type="ECO:0000313" key="4">
    <source>
        <dbReference type="Proteomes" id="UP000274756"/>
    </source>
</evidence>
<accession>A0A0N4UFK5</accession>
<feature type="compositionally biased region" description="Pro residues" evidence="1">
    <location>
        <begin position="14"/>
        <end position="27"/>
    </location>
</feature>
<feature type="region of interest" description="Disordered" evidence="1">
    <location>
        <begin position="1"/>
        <end position="32"/>
    </location>
</feature>
<dbReference type="Proteomes" id="UP000038040">
    <property type="component" value="Unplaced"/>
</dbReference>
<dbReference type="Proteomes" id="UP000274756">
    <property type="component" value="Unassembled WGS sequence"/>
</dbReference>
<dbReference type="STRING" id="318479.A0A0N4UFK5"/>